<protein>
    <submittedName>
        <fullName evidence="2">Uncharacterized protein</fullName>
    </submittedName>
</protein>
<dbReference type="Proteomes" id="UP001341281">
    <property type="component" value="Chromosome 01"/>
</dbReference>
<evidence type="ECO:0000313" key="3">
    <source>
        <dbReference type="Proteomes" id="UP001341281"/>
    </source>
</evidence>
<dbReference type="EMBL" id="CP144745">
    <property type="protein sequence ID" value="WVZ54887.1"/>
    <property type="molecule type" value="Genomic_DNA"/>
</dbReference>
<gene>
    <name evidence="2" type="ORF">U9M48_005627</name>
</gene>
<name>A0AAQ3SK49_PASNO</name>
<feature type="compositionally biased region" description="Basic and acidic residues" evidence="1">
    <location>
        <begin position="42"/>
        <end position="51"/>
    </location>
</feature>
<accession>A0AAQ3SK49</accession>
<keyword evidence="3" id="KW-1185">Reference proteome</keyword>
<evidence type="ECO:0000256" key="1">
    <source>
        <dbReference type="SAM" id="MobiDB-lite"/>
    </source>
</evidence>
<dbReference type="AlphaFoldDB" id="A0AAQ3SK49"/>
<reference evidence="2 3" key="1">
    <citation type="submission" date="2024-02" db="EMBL/GenBank/DDBJ databases">
        <title>High-quality chromosome-scale genome assembly of Pensacola bahiagrass (Paspalum notatum Flugge var. saurae).</title>
        <authorList>
            <person name="Vega J.M."/>
            <person name="Podio M."/>
            <person name="Orjuela J."/>
            <person name="Siena L.A."/>
            <person name="Pessino S.C."/>
            <person name="Combes M.C."/>
            <person name="Mariac C."/>
            <person name="Albertini E."/>
            <person name="Pupilli F."/>
            <person name="Ortiz J.P.A."/>
            <person name="Leblanc O."/>
        </authorList>
    </citation>
    <scope>NUCLEOTIDE SEQUENCE [LARGE SCALE GENOMIC DNA]</scope>
    <source>
        <strain evidence="2">R1</strain>
        <tissue evidence="2">Leaf</tissue>
    </source>
</reference>
<sequence>MGEAEILSAMAPCGDVGQELGSLLRNPSPADPQPAGTLGAEPRPRSHEPRSGDWQPRTGGWQPHRLADRQPPGG</sequence>
<evidence type="ECO:0000313" key="2">
    <source>
        <dbReference type="EMBL" id="WVZ54887.1"/>
    </source>
</evidence>
<feature type="region of interest" description="Disordered" evidence="1">
    <location>
        <begin position="1"/>
        <end position="74"/>
    </location>
</feature>
<proteinExistence type="predicted"/>
<organism evidence="2 3">
    <name type="scientific">Paspalum notatum var. saurae</name>
    <dbReference type="NCBI Taxonomy" id="547442"/>
    <lineage>
        <taxon>Eukaryota</taxon>
        <taxon>Viridiplantae</taxon>
        <taxon>Streptophyta</taxon>
        <taxon>Embryophyta</taxon>
        <taxon>Tracheophyta</taxon>
        <taxon>Spermatophyta</taxon>
        <taxon>Magnoliopsida</taxon>
        <taxon>Liliopsida</taxon>
        <taxon>Poales</taxon>
        <taxon>Poaceae</taxon>
        <taxon>PACMAD clade</taxon>
        <taxon>Panicoideae</taxon>
        <taxon>Andropogonodae</taxon>
        <taxon>Paspaleae</taxon>
        <taxon>Paspalinae</taxon>
        <taxon>Paspalum</taxon>
    </lineage>
</organism>